<evidence type="ECO:0000256" key="2">
    <source>
        <dbReference type="ARBA" id="ARBA00023125"/>
    </source>
</evidence>
<dbReference type="InterPro" id="IPR011256">
    <property type="entry name" value="Reg_factor_effector_dom_sf"/>
</dbReference>
<gene>
    <name evidence="5" type="ORF">SAMN04488071_0102</name>
</gene>
<sequence length="280" mass="32191">MTDERIKRVLFYIEQNIAEPLSLEALADVACLSPHHFHRLFTSEVGQTPKGYVVEVRLKHIAHMLIIMKNAKVTDFAFDFGFSSPAAFTRSFKAFYGETPREFRARQQEMHKARLEVYWASLREDETWAPHKLDLTHMPQKTVKAVRTAMTREAINDTYRSLIGENQGKVTHALTIYTESPFGPGREKERLFVGLDTQAAKAGGREALTLQAGYYTQLPVRGDFDALADTLFKVYQRDIEPTAYKVASTIFFERVRLPKNAEDFDYFSSERIIHACITRR</sequence>
<dbReference type="SUPFAM" id="SSF55136">
    <property type="entry name" value="Probable bacterial effector-binding domain"/>
    <property type="match status" value="1"/>
</dbReference>
<dbReference type="SUPFAM" id="SSF46689">
    <property type="entry name" value="Homeodomain-like"/>
    <property type="match status" value="2"/>
</dbReference>
<name>A0A1G6T3Q8_9PROT</name>
<dbReference type="InterPro" id="IPR018060">
    <property type="entry name" value="HTH_AraC"/>
</dbReference>
<proteinExistence type="predicted"/>
<dbReference type="Pfam" id="PF12833">
    <property type="entry name" value="HTH_18"/>
    <property type="match status" value="1"/>
</dbReference>
<dbReference type="GO" id="GO:0043565">
    <property type="term" value="F:sequence-specific DNA binding"/>
    <property type="evidence" value="ECO:0007669"/>
    <property type="project" value="InterPro"/>
</dbReference>
<evidence type="ECO:0000313" key="5">
    <source>
        <dbReference type="EMBL" id="SDD23659.1"/>
    </source>
</evidence>
<feature type="domain" description="HTH araC/xylS-type" evidence="4">
    <location>
        <begin position="7"/>
        <end position="106"/>
    </location>
</feature>
<evidence type="ECO:0000256" key="3">
    <source>
        <dbReference type="ARBA" id="ARBA00023163"/>
    </source>
</evidence>
<dbReference type="InterPro" id="IPR020449">
    <property type="entry name" value="Tscrpt_reg_AraC-type_HTH"/>
</dbReference>
<protein>
    <submittedName>
        <fullName evidence="5">Transcriptional regulator, AraC family</fullName>
    </submittedName>
</protein>
<keyword evidence="6" id="KW-1185">Reference proteome</keyword>
<keyword evidence="3" id="KW-0804">Transcription</keyword>
<dbReference type="InterPro" id="IPR050204">
    <property type="entry name" value="AraC_XylS_family_regulators"/>
</dbReference>
<dbReference type="PANTHER" id="PTHR46796">
    <property type="entry name" value="HTH-TYPE TRANSCRIPTIONAL ACTIVATOR RHAS-RELATED"/>
    <property type="match status" value="1"/>
</dbReference>
<keyword evidence="1" id="KW-0805">Transcription regulation</keyword>
<dbReference type="Proteomes" id="UP000183685">
    <property type="component" value="Unassembled WGS sequence"/>
</dbReference>
<dbReference type="InterPro" id="IPR009057">
    <property type="entry name" value="Homeodomain-like_sf"/>
</dbReference>
<accession>A0A1G6T3Q8</accession>
<dbReference type="STRING" id="637679.GCA_001550055_00786"/>
<dbReference type="PROSITE" id="PS01124">
    <property type="entry name" value="HTH_ARAC_FAMILY_2"/>
    <property type="match status" value="1"/>
</dbReference>
<keyword evidence="2" id="KW-0238">DNA-binding</keyword>
<dbReference type="PRINTS" id="PR00032">
    <property type="entry name" value="HTHARAC"/>
</dbReference>
<dbReference type="Gene3D" id="1.10.10.60">
    <property type="entry name" value="Homeodomain-like"/>
    <property type="match status" value="2"/>
</dbReference>
<organism evidence="5 6">
    <name type="scientific">Kordiimonas lacus</name>
    <dbReference type="NCBI Taxonomy" id="637679"/>
    <lineage>
        <taxon>Bacteria</taxon>
        <taxon>Pseudomonadati</taxon>
        <taxon>Pseudomonadota</taxon>
        <taxon>Alphaproteobacteria</taxon>
        <taxon>Kordiimonadales</taxon>
        <taxon>Kordiimonadaceae</taxon>
        <taxon>Kordiimonas</taxon>
    </lineage>
</organism>
<dbReference type="GO" id="GO:0003700">
    <property type="term" value="F:DNA-binding transcription factor activity"/>
    <property type="evidence" value="ECO:0007669"/>
    <property type="project" value="InterPro"/>
</dbReference>
<dbReference type="EMBL" id="FNAK01000001">
    <property type="protein sequence ID" value="SDD23659.1"/>
    <property type="molecule type" value="Genomic_DNA"/>
</dbReference>
<evidence type="ECO:0000256" key="1">
    <source>
        <dbReference type="ARBA" id="ARBA00023015"/>
    </source>
</evidence>
<dbReference type="SMART" id="SM00342">
    <property type="entry name" value="HTH_ARAC"/>
    <property type="match status" value="1"/>
</dbReference>
<reference evidence="5 6" key="1">
    <citation type="submission" date="2016-10" db="EMBL/GenBank/DDBJ databases">
        <authorList>
            <person name="de Groot N.N."/>
        </authorList>
    </citation>
    <scope>NUCLEOTIDE SEQUENCE [LARGE SCALE GENOMIC DNA]</scope>
    <source>
        <strain evidence="5 6">CGMCC 1.9109</strain>
    </source>
</reference>
<evidence type="ECO:0000313" key="6">
    <source>
        <dbReference type="Proteomes" id="UP000183685"/>
    </source>
</evidence>
<dbReference type="AlphaFoldDB" id="A0A1G6T3Q8"/>
<dbReference type="PANTHER" id="PTHR46796:SF2">
    <property type="entry name" value="TRANSCRIPTIONAL REGULATORY PROTEIN"/>
    <property type="match status" value="1"/>
</dbReference>
<evidence type="ECO:0000259" key="4">
    <source>
        <dbReference type="PROSITE" id="PS01124"/>
    </source>
</evidence>